<dbReference type="EMBL" id="CAOQHR010000012">
    <property type="protein sequence ID" value="CAI6341655.1"/>
    <property type="molecule type" value="Genomic_DNA"/>
</dbReference>
<evidence type="ECO:0000313" key="1">
    <source>
        <dbReference type="EMBL" id="CAI6341655.1"/>
    </source>
</evidence>
<reference evidence="1" key="1">
    <citation type="submission" date="2023-01" db="EMBL/GenBank/DDBJ databases">
        <authorList>
            <person name="Van Ghelder C."/>
            <person name="Rancurel C."/>
        </authorList>
    </citation>
    <scope>NUCLEOTIDE SEQUENCE</scope>
    <source>
        <strain evidence="1">CNCM I-4278</strain>
    </source>
</reference>
<comment type="caution">
    <text evidence="1">The sequence shown here is derived from an EMBL/GenBank/DDBJ whole genome shotgun (WGS) entry which is preliminary data.</text>
</comment>
<dbReference type="Proteomes" id="UP001152607">
    <property type="component" value="Unassembled WGS sequence"/>
</dbReference>
<sequence>MNCQFTDVAQCSNLRTMHSDGPYRMAPFITRHTWLFQPVEPMIQWSTFSTEWWVGVYIWRLCFLLFTRQAADIWRYTVEKNSIAERYHNPGTP</sequence>
<evidence type="ECO:0000313" key="2">
    <source>
        <dbReference type="Proteomes" id="UP001152607"/>
    </source>
</evidence>
<accession>A0A9W4UT13</accession>
<name>A0A9W4UT13_9PLEO</name>
<keyword evidence="2" id="KW-1185">Reference proteome</keyword>
<proteinExistence type="predicted"/>
<dbReference type="AlphaFoldDB" id="A0A9W4UT13"/>
<gene>
    <name evidence="1" type="ORF">PDIGIT_LOCUS14855</name>
</gene>
<protein>
    <submittedName>
        <fullName evidence="1">Uncharacterized protein</fullName>
    </submittedName>
</protein>
<organism evidence="1 2">
    <name type="scientific">Periconia digitata</name>
    <dbReference type="NCBI Taxonomy" id="1303443"/>
    <lineage>
        <taxon>Eukaryota</taxon>
        <taxon>Fungi</taxon>
        <taxon>Dikarya</taxon>
        <taxon>Ascomycota</taxon>
        <taxon>Pezizomycotina</taxon>
        <taxon>Dothideomycetes</taxon>
        <taxon>Pleosporomycetidae</taxon>
        <taxon>Pleosporales</taxon>
        <taxon>Massarineae</taxon>
        <taxon>Periconiaceae</taxon>
        <taxon>Periconia</taxon>
    </lineage>
</organism>